<dbReference type="RefSeq" id="WP_142662027.1">
    <property type="nucleotide sequence ID" value="NZ_FXTK01000003.1"/>
</dbReference>
<dbReference type="InterPro" id="IPR009051">
    <property type="entry name" value="Helical_ferredxn"/>
</dbReference>
<dbReference type="InterPro" id="IPR028261">
    <property type="entry name" value="DPD_II"/>
</dbReference>
<dbReference type="InterPro" id="IPR036188">
    <property type="entry name" value="FAD/NAD-bd_sf"/>
</dbReference>
<dbReference type="PRINTS" id="PR00419">
    <property type="entry name" value="ADXRDTASE"/>
</dbReference>
<feature type="domain" description="Dihydroprymidine dehydrogenase" evidence="2">
    <location>
        <begin position="21"/>
        <end position="130"/>
    </location>
</feature>
<dbReference type="Pfam" id="PF07992">
    <property type="entry name" value="Pyr_redox_2"/>
    <property type="match status" value="1"/>
</dbReference>
<dbReference type="Pfam" id="PF14691">
    <property type="entry name" value="Fer4_20"/>
    <property type="match status" value="1"/>
</dbReference>
<dbReference type="SUPFAM" id="SSF51971">
    <property type="entry name" value="Nucleotide-binding domain"/>
    <property type="match status" value="1"/>
</dbReference>
<evidence type="ECO:0000259" key="1">
    <source>
        <dbReference type="Pfam" id="PF07992"/>
    </source>
</evidence>
<reference evidence="3 4" key="1">
    <citation type="submission" date="2017-05" db="EMBL/GenBank/DDBJ databases">
        <authorList>
            <person name="Varghese N."/>
            <person name="Submissions S."/>
        </authorList>
    </citation>
    <scope>NUCLEOTIDE SEQUENCE [LARGE SCALE GENOMIC DNA]</scope>
    <source>
        <strain evidence="3 4">DSM 100094</strain>
    </source>
</reference>
<dbReference type="PANTHER" id="PTHR42783">
    <property type="entry name" value="GLUTAMATE SYNTHASE [NADPH] SMALL CHAIN"/>
    <property type="match status" value="1"/>
</dbReference>
<name>A0A521BXH3_9RHOB</name>
<dbReference type="PANTHER" id="PTHR42783:SF3">
    <property type="entry name" value="GLUTAMATE SYNTHASE [NADPH] SMALL CHAIN-RELATED"/>
    <property type="match status" value="1"/>
</dbReference>
<dbReference type="GO" id="GO:0016491">
    <property type="term" value="F:oxidoreductase activity"/>
    <property type="evidence" value="ECO:0007669"/>
    <property type="project" value="InterPro"/>
</dbReference>
<sequence>MTNSQLTPGVVPGRLPAEAYAKNFSDHAPPLAPHEARVAADRCYFCHDAPCVTACPTSIDIPLFIRQIATGTPDAAAKTIFHQNILGGICARVCPTENLCEGFCVRETAEGKPVQIGALQRYATDHLMAKDDHPFRRGPATGKRVAVVGAGPAGLSAAHRLAAKGHEVTIFDARPKPGGLNEYGIASYKAVEGFAAREVDWLMGIGGITLRPGMALGRDVTLAGLQADFDAVFLGMGLQGVNALQTEGEERGNVDDAVDFIRDLRQAGDLSALPVGRDVVVIGGGMTAVDAAVQAKLLGAQNVAIVYRRDQSRMSASRHEQDHATAHGVRIICNAAPLRVIGNGAVREIEFMFTDDSLTDTGERFRLPCDQLLRAIGQRLDGAPDALTLTRGKIAVTGPGRSSIPGIWAGGDCASGGDDLTVTAVAEGRDAAEDIHAQLMEAAHG</sequence>
<dbReference type="Proteomes" id="UP000319014">
    <property type="component" value="Unassembled WGS sequence"/>
</dbReference>
<dbReference type="GO" id="GO:0051536">
    <property type="term" value="F:iron-sulfur cluster binding"/>
    <property type="evidence" value="ECO:0007669"/>
    <property type="project" value="InterPro"/>
</dbReference>
<dbReference type="EMBL" id="FXTK01000003">
    <property type="protein sequence ID" value="SMO51160.1"/>
    <property type="molecule type" value="Genomic_DNA"/>
</dbReference>
<dbReference type="InterPro" id="IPR023753">
    <property type="entry name" value="FAD/NAD-binding_dom"/>
</dbReference>
<gene>
    <name evidence="3" type="ORF">SAMN06265221_103157</name>
</gene>
<proteinExistence type="predicted"/>
<accession>A0A521BXH3</accession>
<dbReference type="Gene3D" id="1.10.1060.10">
    <property type="entry name" value="Alpha-helical ferredoxin"/>
    <property type="match status" value="1"/>
</dbReference>
<dbReference type="SUPFAM" id="SSF46548">
    <property type="entry name" value="alpha-helical ferredoxin"/>
    <property type="match status" value="1"/>
</dbReference>
<evidence type="ECO:0000313" key="4">
    <source>
        <dbReference type="Proteomes" id="UP000319014"/>
    </source>
</evidence>
<keyword evidence="4" id="KW-1185">Reference proteome</keyword>
<feature type="domain" description="FAD/NAD(P)-binding" evidence="1">
    <location>
        <begin position="144"/>
        <end position="428"/>
    </location>
</feature>
<protein>
    <submittedName>
        <fullName evidence="3">Glutamate synthase (NADPH/NADH) small chain</fullName>
    </submittedName>
</protein>
<dbReference type="Gene3D" id="3.50.50.60">
    <property type="entry name" value="FAD/NAD(P)-binding domain"/>
    <property type="match status" value="2"/>
</dbReference>
<evidence type="ECO:0000313" key="3">
    <source>
        <dbReference type="EMBL" id="SMO51160.1"/>
    </source>
</evidence>
<dbReference type="OrthoDB" id="9803192at2"/>
<evidence type="ECO:0000259" key="2">
    <source>
        <dbReference type="Pfam" id="PF14691"/>
    </source>
</evidence>
<dbReference type="AlphaFoldDB" id="A0A521BXH3"/>
<organism evidence="3 4">
    <name type="scientific">Paracoccus laeviglucosivorans</name>
    <dbReference type="NCBI Taxonomy" id="1197861"/>
    <lineage>
        <taxon>Bacteria</taxon>
        <taxon>Pseudomonadati</taxon>
        <taxon>Pseudomonadota</taxon>
        <taxon>Alphaproteobacteria</taxon>
        <taxon>Rhodobacterales</taxon>
        <taxon>Paracoccaceae</taxon>
        <taxon>Paracoccus</taxon>
    </lineage>
</organism>